<evidence type="ECO:0000256" key="3">
    <source>
        <dbReference type="ARBA" id="ARBA00022737"/>
    </source>
</evidence>
<protein>
    <recommendedName>
        <fullName evidence="6">F-box domain-containing protein</fullName>
    </recommendedName>
</protein>
<evidence type="ECO:0000313" key="7">
    <source>
        <dbReference type="EMBL" id="KAG8627205.1"/>
    </source>
</evidence>
<dbReference type="Proteomes" id="UP000809789">
    <property type="component" value="Unassembled WGS sequence"/>
</dbReference>
<feature type="repeat" description="WD" evidence="4">
    <location>
        <begin position="434"/>
        <end position="464"/>
    </location>
</feature>
<dbReference type="SMART" id="SM00320">
    <property type="entry name" value="WD40"/>
    <property type="match status" value="7"/>
</dbReference>
<feature type="compositionally biased region" description="Low complexity" evidence="5">
    <location>
        <begin position="803"/>
        <end position="817"/>
    </location>
</feature>
<dbReference type="InterPro" id="IPR001680">
    <property type="entry name" value="WD40_rpt"/>
</dbReference>
<comment type="similarity">
    <text evidence="1">Belongs to the WD repeat MET30/SCONB/SCON-2 family.</text>
</comment>
<evidence type="ECO:0000256" key="4">
    <source>
        <dbReference type="PROSITE-ProRule" id="PRU00221"/>
    </source>
</evidence>
<dbReference type="Pfam" id="PF00400">
    <property type="entry name" value="WD40"/>
    <property type="match status" value="5"/>
</dbReference>
<reference evidence="7" key="1">
    <citation type="submission" date="2021-07" db="EMBL/GenBank/DDBJ databases">
        <title>Elsinoe batatas strain:CRI-CJ2 Genome sequencing and assembly.</title>
        <authorList>
            <person name="Huang L."/>
        </authorList>
    </citation>
    <scope>NUCLEOTIDE SEQUENCE</scope>
    <source>
        <strain evidence="7">CRI-CJ2</strain>
    </source>
</reference>
<evidence type="ECO:0000256" key="1">
    <source>
        <dbReference type="ARBA" id="ARBA00007968"/>
    </source>
</evidence>
<evidence type="ECO:0000256" key="5">
    <source>
        <dbReference type="SAM" id="MobiDB-lite"/>
    </source>
</evidence>
<feature type="domain" description="F-box" evidence="6">
    <location>
        <begin position="117"/>
        <end position="163"/>
    </location>
</feature>
<dbReference type="PROSITE" id="PS50181">
    <property type="entry name" value="FBOX"/>
    <property type="match status" value="1"/>
</dbReference>
<feature type="compositionally biased region" description="Basic and acidic residues" evidence="5">
    <location>
        <begin position="186"/>
        <end position="205"/>
    </location>
</feature>
<comment type="caution">
    <text evidence="7">The sequence shown here is derived from an EMBL/GenBank/DDBJ whole genome shotgun (WGS) entry which is preliminary data.</text>
</comment>
<organism evidence="7 8">
    <name type="scientific">Elsinoe batatas</name>
    <dbReference type="NCBI Taxonomy" id="2601811"/>
    <lineage>
        <taxon>Eukaryota</taxon>
        <taxon>Fungi</taxon>
        <taxon>Dikarya</taxon>
        <taxon>Ascomycota</taxon>
        <taxon>Pezizomycotina</taxon>
        <taxon>Dothideomycetes</taxon>
        <taxon>Dothideomycetidae</taxon>
        <taxon>Myriangiales</taxon>
        <taxon>Elsinoaceae</taxon>
        <taxon>Elsinoe</taxon>
    </lineage>
</organism>
<dbReference type="Pfam" id="PF12937">
    <property type="entry name" value="F-box-like"/>
    <property type="match status" value="1"/>
</dbReference>
<feature type="region of interest" description="Disordered" evidence="5">
    <location>
        <begin position="186"/>
        <end position="259"/>
    </location>
</feature>
<feature type="region of interest" description="Disordered" evidence="5">
    <location>
        <begin position="1"/>
        <end position="45"/>
    </location>
</feature>
<dbReference type="InterPro" id="IPR001810">
    <property type="entry name" value="F-box_dom"/>
</dbReference>
<dbReference type="SUPFAM" id="SSF81383">
    <property type="entry name" value="F-box domain"/>
    <property type="match status" value="1"/>
</dbReference>
<gene>
    <name evidence="7" type="ORF">KVT40_004688</name>
</gene>
<accession>A0A8K0L4A9</accession>
<dbReference type="PRINTS" id="PR00320">
    <property type="entry name" value="GPROTEINBRPT"/>
</dbReference>
<dbReference type="Gene3D" id="2.130.10.10">
    <property type="entry name" value="YVTN repeat-like/Quinoprotein amine dehydrogenase"/>
    <property type="match status" value="2"/>
</dbReference>
<evidence type="ECO:0000259" key="6">
    <source>
        <dbReference type="PROSITE" id="PS50181"/>
    </source>
</evidence>
<feature type="repeat" description="WD" evidence="4">
    <location>
        <begin position="540"/>
        <end position="579"/>
    </location>
</feature>
<dbReference type="AlphaFoldDB" id="A0A8K0L4A9"/>
<feature type="repeat" description="WD" evidence="4">
    <location>
        <begin position="348"/>
        <end position="387"/>
    </location>
</feature>
<dbReference type="InterPro" id="IPR015943">
    <property type="entry name" value="WD40/YVTN_repeat-like_dom_sf"/>
</dbReference>
<feature type="region of interest" description="Disordered" evidence="5">
    <location>
        <begin position="698"/>
        <end position="829"/>
    </location>
</feature>
<evidence type="ECO:0000313" key="8">
    <source>
        <dbReference type="Proteomes" id="UP000809789"/>
    </source>
</evidence>
<keyword evidence="3" id="KW-0677">Repeat</keyword>
<keyword evidence="8" id="KW-1185">Reference proteome</keyword>
<proteinExistence type="inferred from homology"/>
<dbReference type="InterPro" id="IPR019775">
    <property type="entry name" value="WD40_repeat_CS"/>
</dbReference>
<sequence length="876" mass="98130">MESIPQHTRPRPDEGYSEGPDPSHESDGQMQLDDEDTDDGISQGQTQLIAISGPQRSSDLAGLVKSLSDDERFKVFSQLTDSLAAEHKADMIKNALESLPTSAIAHIFDAMRYRLHINPADKLPAELNELVMMNLGALDVVHCSMTSRKWRMMALDTALWKALFLREGWMVDLDAIQARLKLDNRVSDDGARSHRRKLDASADARKSRKRQRDASSSRQASDEVRDTQTWNEQHGRPETDDDNQMEGVESSTIGRSTLADMDDLASLSPASSGSRTPYDGPSLQEDTLEAHQNNYELNPPLSPPVTVGRPGHKSINWHYLYKQRRKLESNWNEGRYKNFQLPHPSYPDEMHEECVYTIQFVKNYLVSGSRDKSIKIWNLDTLRCERTLDKQHEQSVLCLQFDPDPNDDIVVSGGSDSYVVIWKFSTGEVVHKMTTAHRESVLNLRFDDRYLITCSKDKTIKIWNRRKLRSDNPIVPDMAHQQFPLDAKVEIEPFSLLSSLRGHGAAVNAIQIYEDTIVSASGDRTIRMWNIKTGECIREINGHVKGIACVQFDGRRVVSGSSDNTVRIFDASTKGEVACLHGHSNLVRTLQARFGDRQVTDEELEALARQTQDRMLRQVDDMHNRAGTALARNGLDTMSNLRSLNAKIPHGGGGSRWSRIVSGSYDETVIIWKKDSDGKWIASRRLHQDEVLALQRHRNNRQQRGPVPPGGGHGHAHGGQQQQPAQQAAPQGAGAANQQVQAQARAQGQAQNQGQAAAGGAGGQPPPVHVHPRLQQHVHHHHHHVGQAGPAGNLPLNPQPIAQQRQLLQHQNLQQQQHGMRRMNQGGEESSNRVFKLQFDTRRIVCCSQNKVIVGWDFANGDEDLIQATKFFTETD</sequence>
<dbReference type="InterPro" id="IPR036322">
    <property type="entry name" value="WD40_repeat_dom_sf"/>
</dbReference>
<dbReference type="PROSITE" id="PS00678">
    <property type="entry name" value="WD_REPEATS_1"/>
    <property type="match status" value="2"/>
</dbReference>
<dbReference type="CDD" id="cd00200">
    <property type="entry name" value="WD40"/>
    <property type="match status" value="1"/>
</dbReference>
<dbReference type="SUPFAM" id="SSF50978">
    <property type="entry name" value="WD40 repeat-like"/>
    <property type="match status" value="1"/>
</dbReference>
<feature type="compositionally biased region" description="Basic and acidic residues" evidence="5">
    <location>
        <begin position="212"/>
        <end position="226"/>
    </location>
</feature>
<dbReference type="PROSITE" id="PS50082">
    <property type="entry name" value="WD_REPEATS_2"/>
    <property type="match status" value="5"/>
</dbReference>
<name>A0A8K0L4A9_9PEZI</name>
<dbReference type="EMBL" id="JAESVG020000005">
    <property type="protein sequence ID" value="KAG8627205.1"/>
    <property type="molecule type" value="Genomic_DNA"/>
</dbReference>
<evidence type="ECO:0000256" key="2">
    <source>
        <dbReference type="ARBA" id="ARBA00022574"/>
    </source>
</evidence>
<dbReference type="OrthoDB" id="19711at2759"/>
<feature type="region of interest" description="Disordered" evidence="5">
    <location>
        <begin position="265"/>
        <end position="284"/>
    </location>
</feature>
<dbReference type="InterPro" id="IPR020472">
    <property type="entry name" value="WD40_PAC1"/>
</dbReference>
<dbReference type="PROSITE" id="PS50294">
    <property type="entry name" value="WD_REPEATS_REGION"/>
    <property type="match status" value="4"/>
</dbReference>
<feature type="compositionally biased region" description="Low complexity" evidence="5">
    <location>
        <begin position="718"/>
        <end position="756"/>
    </location>
</feature>
<feature type="compositionally biased region" description="Basic residues" evidence="5">
    <location>
        <begin position="770"/>
        <end position="785"/>
    </location>
</feature>
<feature type="repeat" description="WD" evidence="4">
    <location>
        <begin position="389"/>
        <end position="432"/>
    </location>
</feature>
<feature type="repeat" description="WD" evidence="4">
    <location>
        <begin position="500"/>
        <end position="539"/>
    </location>
</feature>
<dbReference type="Gene3D" id="1.20.1280.50">
    <property type="match status" value="1"/>
</dbReference>
<keyword evidence="2 4" id="KW-0853">WD repeat</keyword>
<dbReference type="PANTHER" id="PTHR19848:SF8">
    <property type="entry name" value="F-BOX AND WD REPEAT DOMAIN CONTAINING 7"/>
    <property type="match status" value="1"/>
</dbReference>
<dbReference type="PANTHER" id="PTHR19848">
    <property type="entry name" value="WD40 REPEAT PROTEIN"/>
    <property type="match status" value="1"/>
</dbReference>
<dbReference type="InterPro" id="IPR036047">
    <property type="entry name" value="F-box-like_dom_sf"/>
</dbReference>